<dbReference type="Proteomes" id="UP001066276">
    <property type="component" value="Chromosome 2_1"/>
</dbReference>
<sequence length="96" mass="11137">MLRCSSDKVREELWSKDDPPLHEVVALAKRVEHSLACVEELEKGKSLAVNKISMKKELSKKDGDCDKQEDKIQQEQCARYQLQLMITLLDINNIFY</sequence>
<evidence type="ECO:0000313" key="2">
    <source>
        <dbReference type="Proteomes" id="UP001066276"/>
    </source>
</evidence>
<keyword evidence="2" id="KW-1185">Reference proteome</keyword>
<evidence type="ECO:0000313" key="1">
    <source>
        <dbReference type="EMBL" id="KAJ1199709.1"/>
    </source>
</evidence>
<gene>
    <name evidence="1" type="ORF">NDU88_003542</name>
</gene>
<comment type="caution">
    <text evidence="1">The sequence shown here is derived from an EMBL/GenBank/DDBJ whole genome shotgun (WGS) entry which is preliminary data.</text>
</comment>
<organism evidence="1 2">
    <name type="scientific">Pleurodeles waltl</name>
    <name type="common">Iberian ribbed newt</name>
    <dbReference type="NCBI Taxonomy" id="8319"/>
    <lineage>
        <taxon>Eukaryota</taxon>
        <taxon>Metazoa</taxon>
        <taxon>Chordata</taxon>
        <taxon>Craniata</taxon>
        <taxon>Vertebrata</taxon>
        <taxon>Euteleostomi</taxon>
        <taxon>Amphibia</taxon>
        <taxon>Batrachia</taxon>
        <taxon>Caudata</taxon>
        <taxon>Salamandroidea</taxon>
        <taxon>Salamandridae</taxon>
        <taxon>Pleurodelinae</taxon>
        <taxon>Pleurodeles</taxon>
    </lineage>
</organism>
<accession>A0AAV7VGA9</accession>
<dbReference type="AlphaFoldDB" id="A0AAV7VGA9"/>
<dbReference type="EMBL" id="JANPWB010000003">
    <property type="protein sequence ID" value="KAJ1199709.1"/>
    <property type="molecule type" value="Genomic_DNA"/>
</dbReference>
<proteinExistence type="predicted"/>
<reference evidence="1" key="1">
    <citation type="journal article" date="2022" name="bioRxiv">
        <title>Sequencing and chromosome-scale assembly of the giantPleurodeles waltlgenome.</title>
        <authorList>
            <person name="Brown T."/>
            <person name="Elewa A."/>
            <person name="Iarovenko S."/>
            <person name="Subramanian E."/>
            <person name="Araus A.J."/>
            <person name="Petzold A."/>
            <person name="Susuki M."/>
            <person name="Suzuki K.-i.T."/>
            <person name="Hayashi T."/>
            <person name="Toyoda A."/>
            <person name="Oliveira C."/>
            <person name="Osipova E."/>
            <person name="Leigh N.D."/>
            <person name="Simon A."/>
            <person name="Yun M.H."/>
        </authorList>
    </citation>
    <scope>NUCLEOTIDE SEQUENCE</scope>
    <source>
        <strain evidence="1">20211129_DDA</strain>
        <tissue evidence="1">Liver</tissue>
    </source>
</reference>
<protein>
    <submittedName>
        <fullName evidence="1">Uncharacterized protein</fullName>
    </submittedName>
</protein>
<name>A0AAV7VGA9_PLEWA</name>